<evidence type="ECO:0000313" key="1">
    <source>
        <dbReference type="EMBL" id="GFY81724.1"/>
    </source>
</evidence>
<evidence type="ECO:0000313" key="2">
    <source>
        <dbReference type="Proteomes" id="UP000585474"/>
    </source>
</evidence>
<dbReference type="GO" id="GO:0008168">
    <property type="term" value="F:methyltransferase activity"/>
    <property type="evidence" value="ECO:0007669"/>
    <property type="project" value="UniProtKB-KW"/>
</dbReference>
<proteinExistence type="predicted"/>
<reference evidence="1 2" key="1">
    <citation type="submission" date="2019-07" db="EMBL/GenBank/DDBJ databases">
        <title>De Novo Assembly of kiwifruit Actinidia rufa.</title>
        <authorList>
            <person name="Sugita-Konishi S."/>
            <person name="Sato K."/>
            <person name="Mori E."/>
            <person name="Abe Y."/>
            <person name="Kisaki G."/>
            <person name="Hamano K."/>
            <person name="Suezawa K."/>
            <person name="Otani M."/>
            <person name="Fukuda T."/>
            <person name="Manabe T."/>
            <person name="Gomi K."/>
            <person name="Tabuchi M."/>
            <person name="Akimitsu K."/>
            <person name="Kataoka I."/>
        </authorList>
    </citation>
    <scope>NUCLEOTIDE SEQUENCE [LARGE SCALE GENOMIC DNA]</scope>
    <source>
        <strain evidence="2">cv. Fuchu</strain>
    </source>
</reference>
<keyword evidence="1" id="KW-0489">Methyltransferase</keyword>
<dbReference type="Proteomes" id="UP000585474">
    <property type="component" value="Unassembled WGS sequence"/>
</dbReference>
<keyword evidence="1" id="KW-0808">Transferase</keyword>
<keyword evidence="2" id="KW-1185">Reference proteome</keyword>
<protein>
    <submittedName>
        <fullName evidence="1">S-adenosyl-L-methionine-dependent methyltransferases superfamily protein</fullName>
    </submittedName>
</protein>
<name>A0A7J0E5D6_9ERIC</name>
<dbReference type="AlphaFoldDB" id="A0A7J0E5D6"/>
<accession>A0A7J0E5D6</accession>
<organism evidence="1 2">
    <name type="scientific">Actinidia rufa</name>
    <dbReference type="NCBI Taxonomy" id="165716"/>
    <lineage>
        <taxon>Eukaryota</taxon>
        <taxon>Viridiplantae</taxon>
        <taxon>Streptophyta</taxon>
        <taxon>Embryophyta</taxon>
        <taxon>Tracheophyta</taxon>
        <taxon>Spermatophyta</taxon>
        <taxon>Magnoliopsida</taxon>
        <taxon>eudicotyledons</taxon>
        <taxon>Gunneridae</taxon>
        <taxon>Pentapetalae</taxon>
        <taxon>asterids</taxon>
        <taxon>Ericales</taxon>
        <taxon>Actinidiaceae</taxon>
        <taxon>Actinidia</taxon>
    </lineage>
</organism>
<dbReference type="OrthoDB" id="411785at2759"/>
<comment type="caution">
    <text evidence="1">The sequence shown here is derived from an EMBL/GenBank/DDBJ whole genome shotgun (WGS) entry which is preliminary data.</text>
</comment>
<sequence>MRLSLRRFSTATRRRVEDEGDWCYSSEWWGNESDGHTVLRSISEKGNGVVSVIAYPSSRPV</sequence>
<gene>
    <name evidence="1" type="ORF">Acr_01g0015320</name>
</gene>
<dbReference type="EMBL" id="BJWL01000001">
    <property type="protein sequence ID" value="GFY81724.1"/>
    <property type="molecule type" value="Genomic_DNA"/>
</dbReference>
<dbReference type="GO" id="GO:0032259">
    <property type="term" value="P:methylation"/>
    <property type="evidence" value="ECO:0007669"/>
    <property type="project" value="UniProtKB-KW"/>
</dbReference>